<dbReference type="Pfam" id="PF03748">
    <property type="entry name" value="FliL"/>
    <property type="match status" value="1"/>
</dbReference>
<keyword evidence="8 10" id="KW-1133">Transmembrane helix</keyword>
<dbReference type="InterPro" id="IPR005503">
    <property type="entry name" value="FliL"/>
</dbReference>
<keyword evidence="11" id="KW-0966">Cell projection</keyword>
<keyword evidence="7 10" id="KW-0283">Flagellar rotation</keyword>
<evidence type="ECO:0000256" key="9">
    <source>
        <dbReference type="ARBA" id="ARBA00023136"/>
    </source>
</evidence>
<dbReference type="GO" id="GO:0005886">
    <property type="term" value="C:plasma membrane"/>
    <property type="evidence" value="ECO:0007669"/>
    <property type="project" value="UniProtKB-SubCell"/>
</dbReference>
<evidence type="ECO:0000256" key="4">
    <source>
        <dbReference type="ARBA" id="ARBA00022475"/>
    </source>
</evidence>
<evidence type="ECO:0000256" key="5">
    <source>
        <dbReference type="ARBA" id="ARBA00022500"/>
    </source>
</evidence>
<comment type="caution">
    <text evidence="11">The sequence shown here is derived from an EMBL/GenBank/DDBJ whole genome shotgun (WGS) entry which is preliminary data.</text>
</comment>
<dbReference type="GO" id="GO:0071978">
    <property type="term" value="P:bacterial-type flagellum-dependent swarming motility"/>
    <property type="evidence" value="ECO:0007669"/>
    <property type="project" value="TreeGrafter"/>
</dbReference>
<protein>
    <recommendedName>
        <fullName evidence="10">Flagellar protein FliL</fullName>
    </recommendedName>
</protein>
<dbReference type="PANTHER" id="PTHR35091">
    <property type="entry name" value="FLAGELLAR PROTEIN FLIL"/>
    <property type="match status" value="1"/>
</dbReference>
<evidence type="ECO:0000313" key="11">
    <source>
        <dbReference type="EMBL" id="MQY51591.1"/>
    </source>
</evidence>
<accession>A0A6L5JX38</accession>
<comment type="subcellular location">
    <subcellularLocation>
        <location evidence="10">Cell inner membrane</location>
    </subcellularLocation>
    <subcellularLocation>
        <location evidence="2">Cell membrane</location>
        <topology evidence="2">Single-pass membrane protein</topology>
    </subcellularLocation>
</comment>
<dbReference type="EMBL" id="WIXJ01000004">
    <property type="protein sequence ID" value="MQY51591.1"/>
    <property type="molecule type" value="Genomic_DNA"/>
</dbReference>
<evidence type="ECO:0000256" key="3">
    <source>
        <dbReference type="ARBA" id="ARBA00008281"/>
    </source>
</evidence>
<keyword evidence="6 10" id="KW-0812">Transmembrane</keyword>
<gene>
    <name evidence="11" type="ORF">GHK24_07385</name>
</gene>
<proteinExistence type="inferred from homology"/>
<dbReference type="GO" id="GO:0009425">
    <property type="term" value="C:bacterial-type flagellum basal body"/>
    <property type="evidence" value="ECO:0007669"/>
    <property type="project" value="InterPro"/>
</dbReference>
<dbReference type="GO" id="GO:0006935">
    <property type="term" value="P:chemotaxis"/>
    <property type="evidence" value="ECO:0007669"/>
    <property type="project" value="UniProtKB-KW"/>
</dbReference>
<evidence type="ECO:0000313" key="12">
    <source>
        <dbReference type="Proteomes" id="UP000480275"/>
    </source>
</evidence>
<evidence type="ECO:0000256" key="10">
    <source>
        <dbReference type="RuleBase" id="RU364125"/>
    </source>
</evidence>
<feature type="transmembrane region" description="Helical" evidence="10">
    <location>
        <begin position="21"/>
        <end position="43"/>
    </location>
</feature>
<name>A0A6L5JX38_RHOTE</name>
<keyword evidence="11" id="KW-0969">Cilium</keyword>
<comment type="similarity">
    <text evidence="3 10">Belongs to the FliL family.</text>
</comment>
<reference evidence="11 12" key="1">
    <citation type="submission" date="2019-10" db="EMBL/GenBank/DDBJ databases">
        <title>Whole-genome sequence of the purple nonsulfur photosynthetic bacterium Rhodocyclus tenuis.</title>
        <authorList>
            <person name="Kyndt J.A."/>
            <person name="Meyer T.E."/>
        </authorList>
    </citation>
    <scope>NUCLEOTIDE SEQUENCE [LARGE SCALE GENOMIC DNA]</scope>
    <source>
        <strain evidence="11 12">DSM 110</strain>
    </source>
</reference>
<evidence type="ECO:0000256" key="7">
    <source>
        <dbReference type="ARBA" id="ARBA00022779"/>
    </source>
</evidence>
<keyword evidence="9 10" id="KW-0472">Membrane</keyword>
<organism evidence="11 12">
    <name type="scientific">Rhodocyclus tenuis</name>
    <name type="common">Rhodospirillum tenue</name>
    <dbReference type="NCBI Taxonomy" id="1066"/>
    <lineage>
        <taxon>Bacteria</taxon>
        <taxon>Pseudomonadati</taxon>
        <taxon>Pseudomonadota</taxon>
        <taxon>Betaproteobacteria</taxon>
        <taxon>Rhodocyclales</taxon>
        <taxon>Rhodocyclaceae</taxon>
        <taxon>Rhodocyclus</taxon>
    </lineage>
</organism>
<keyword evidence="5 10" id="KW-0145">Chemotaxis</keyword>
<evidence type="ECO:0000256" key="6">
    <source>
        <dbReference type="ARBA" id="ARBA00022692"/>
    </source>
</evidence>
<dbReference type="AlphaFoldDB" id="A0A6L5JX38"/>
<evidence type="ECO:0000256" key="2">
    <source>
        <dbReference type="ARBA" id="ARBA00004162"/>
    </source>
</evidence>
<dbReference type="Proteomes" id="UP000480275">
    <property type="component" value="Unassembled WGS sequence"/>
</dbReference>
<dbReference type="OrthoDB" id="5297029at2"/>
<keyword evidence="4" id="KW-1003">Cell membrane</keyword>
<evidence type="ECO:0000256" key="1">
    <source>
        <dbReference type="ARBA" id="ARBA00002254"/>
    </source>
</evidence>
<keyword evidence="10" id="KW-0997">Cell inner membrane</keyword>
<comment type="function">
    <text evidence="1 10">Controls the rotational direction of flagella during chemotaxis.</text>
</comment>
<keyword evidence="11" id="KW-0282">Flagellum</keyword>
<sequence>MATKEDKSADGAAAPKKSKKLLIIIIAVVVLLVAGGAGAFFVLHKSGDEGDDEVATEDAKPVKKKKAGKETPPVFVPFEAFTVNLVPEQGDQYLQLIISVDTPDEQTAEEVKAQTPKLRNKVMLLLSDKKASEILPKEGKEKLAVEIRDQMNLVLDPSAKPGYGPVREVLFTSFIVQ</sequence>
<evidence type="ECO:0000256" key="8">
    <source>
        <dbReference type="ARBA" id="ARBA00022989"/>
    </source>
</evidence>
<dbReference type="PANTHER" id="PTHR35091:SF2">
    <property type="entry name" value="FLAGELLAR PROTEIN FLIL"/>
    <property type="match status" value="1"/>
</dbReference>